<gene>
    <name evidence="1" type="ORF">SCALOS_LOCUS6539</name>
</gene>
<comment type="caution">
    <text evidence="1">The sequence shown here is derived from an EMBL/GenBank/DDBJ whole genome shotgun (WGS) entry which is preliminary data.</text>
</comment>
<dbReference type="EMBL" id="CAJVPM010012687">
    <property type="protein sequence ID" value="CAG8589874.1"/>
    <property type="molecule type" value="Genomic_DNA"/>
</dbReference>
<name>A0ACA9MG00_9GLOM</name>
<reference evidence="1" key="1">
    <citation type="submission" date="2021-06" db="EMBL/GenBank/DDBJ databases">
        <authorList>
            <person name="Kallberg Y."/>
            <person name="Tangrot J."/>
            <person name="Rosling A."/>
        </authorList>
    </citation>
    <scope>NUCLEOTIDE SEQUENCE</scope>
    <source>
        <strain evidence="1">AU212A</strain>
    </source>
</reference>
<evidence type="ECO:0000313" key="2">
    <source>
        <dbReference type="Proteomes" id="UP000789860"/>
    </source>
</evidence>
<sequence>MSSSSSRSSSIISKTSNSSSDDGFSQELTAKLQYLKEQGEGIGSRDLNNQSTMPNELTSSSNKDEVYTSNYQISQHDTLVYGSSYQKLHPPPPLDSNILSETSGDEILSTAEFDAIFASFSAIAGEPDECECDCFSSASTDDKCSFLDDDKLSQALDSISI</sequence>
<proteinExistence type="predicted"/>
<accession>A0ACA9MG00</accession>
<dbReference type="Proteomes" id="UP000789860">
    <property type="component" value="Unassembled WGS sequence"/>
</dbReference>
<evidence type="ECO:0000313" key="1">
    <source>
        <dbReference type="EMBL" id="CAG8589874.1"/>
    </source>
</evidence>
<keyword evidence="2" id="KW-1185">Reference proteome</keyword>
<protein>
    <submittedName>
        <fullName evidence="1">4109_t:CDS:1</fullName>
    </submittedName>
</protein>
<organism evidence="1 2">
    <name type="scientific">Scutellospora calospora</name>
    <dbReference type="NCBI Taxonomy" id="85575"/>
    <lineage>
        <taxon>Eukaryota</taxon>
        <taxon>Fungi</taxon>
        <taxon>Fungi incertae sedis</taxon>
        <taxon>Mucoromycota</taxon>
        <taxon>Glomeromycotina</taxon>
        <taxon>Glomeromycetes</taxon>
        <taxon>Diversisporales</taxon>
        <taxon>Gigasporaceae</taxon>
        <taxon>Scutellospora</taxon>
    </lineage>
</organism>